<gene>
    <name evidence="1" type="ORF">B0I36DRAFT_354457</name>
</gene>
<sequence>MYNLKSQLEAAACKIWWGTSKRVRISGAGNVHSIYMKRRRGRDDEELVALGNDTAMEHLIKAHRDGSLKGIEVLFTGGRTARKSSWRLGSLSQAALEDYNFSGHSPEPAHRASVFSIAILWDIRWPTDLDRVSLNTLPDEQCMDQIVGGASRGAMDVLEVKYTITG</sequence>
<reference evidence="1" key="1">
    <citation type="journal article" date="2021" name="Nat. Commun.">
        <title>Genetic determinants of endophytism in the Arabidopsis root mycobiome.</title>
        <authorList>
            <person name="Mesny F."/>
            <person name="Miyauchi S."/>
            <person name="Thiergart T."/>
            <person name="Pickel B."/>
            <person name="Atanasova L."/>
            <person name="Karlsson M."/>
            <person name="Huettel B."/>
            <person name="Barry K.W."/>
            <person name="Haridas S."/>
            <person name="Chen C."/>
            <person name="Bauer D."/>
            <person name="Andreopoulos W."/>
            <person name="Pangilinan J."/>
            <person name="LaButti K."/>
            <person name="Riley R."/>
            <person name="Lipzen A."/>
            <person name="Clum A."/>
            <person name="Drula E."/>
            <person name="Henrissat B."/>
            <person name="Kohler A."/>
            <person name="Grigoriev I.V."/>
            <person name="Martin F.M."/>
            <person name="Hacquard S."/>
        </authorList>
    </citation>
    <scope>NUCLEOTIDE SEQUENCE</scope>
    <source>
        <strain evidence="1">MPI-CAGE-CH-0230</strain>
    </source>
</reference>
<name>A0A9P9BJJ1_9PEZI</name>
<evidence type="ECO:0000313" key="2">
    <source>
        <dbReference type="Proteomes" id="UP000756346"/>
    </source>
</evidence>
<evidence type="ECO:0000313" key="1">
    <source>
        <dbReference type="EMBL" id="KAH7018150.1"/>
    </source>
</evidence>
<organism evidence="1 2">
    <name type="scientific">Microdochium trichocladiopsis</name>
    <dbReference type="NCBI Taxonomy" id="1682393"/>
    <lineage>
        <taxon>Eukaryota</taxon>
        <taxon>Fungi</taxon>
        <taxon>Dikarya</taxon>
        <taxon>Ascomycota</taxon>
        <taxon>Pezizomycotina</taxon>
        <taxon>Sordariomycetes</taxon>
        <taxon>Xylariomycetidae</taxon>
        <taxon>Xylariales</taxon>
        <taxon>Microdochiaceae</taxon>
        <taxon>Microdochium</taxon>
    </lineage>
</organism>
<dbReference type="EMBL" id="JAGTJQ010000011">
    <property type="protein sequence ID" value="KAH7018150.1"/>
    <property type="molecule type" value="Genomic_DNA"/>
</dbReference>
<accession>A0A9P9BJJ1</accession>
<dbReference type="AlphaFoldDB" id="A0A9P9BJJ1"/>
<dbReference type="GeneID" id="70186866"/>
<proteinExistence type="predicted"/>
<dbReference type="RefSeq" id="XP_046006417.1">
    <property type="nucleotide sequence ID" value="XM_046157320.1"/>
</dbReference>
<dbReference type="Proteomes" id="UP000756346">
    <property type="component" value="Unassembled WGS sequence"/>
</dbReference>
<comment type="caution">
    <text evidence="1">The sequence shown here is derived from an EMBL/GenBank/DDBJ whole genome shotgun (WGS) entry which is preliminary data.</text>
</comment>
<keyword evidence="2" id="KW-1185">Reference proteome</keyword>
<protein>
    <submittedName>
        <fullName evidence="1">Uncharacterized protein</fullName>
    </submittedName>
</protein>